<dbReference type="InterPro" id="IPR041117">
    <property type="entry name" value="SoxA_A3"/>
</dbReference>
<feature type="domain" description="SoxA A3" evidence="2">
    <location>
        <begin position="11"/>
        <end position="84"/>
    </location>
</feature>
<dbReference type="RefSeq" id="WP_160721672.1">
    <property type="nucleotide sequence ID" value="NZ_SUMG01000011.1"/>
</dbReference>
<dbReference type="Proteomes" id="UP000449710">
    <property type="component" value="Unassembled WGS sequence"/>
</dbReference>
<dbReference type="GO" id="GO:0016491">
    <property type="term" value="F:oxidoreductase activity"/>
    <property type="evidence" value="ECO:0007669"/>
    <property type="project" value="UniProtKB-KW"/>
</dbReference>
<gene>
    <name evidence="3" type="ORF">ISALK_09535</name>
</gene>
<dbReference type="CDD" id="cd19946">
    <property type="entry name" value="GlpA-like_Fer2_BFD-like"/>
    <property type="match status" value="1"/>
</dbReference>
<name>A0AA43XL59_9CLOT</name>
<dbReference type="PANTHER" id="PTHR42949">
    <property type="entry name" value="ANAEROBIC GLYCEROL-3-PHOSPHATE DEHYDROGENASE SUBUNIT B"/>
    <property type="match status" value="1"/>
</dbReference>
<dbReference type="AlphaFoldDB" id="A0AA43XL59"/>
<keyword evidence="1" id="KW-0560">Oxidoreductase</keyword>
<evidence type="ECO:0000313" key="4">
    <source>
        <dbReference type="Proteomes" id="UP000449710"/>
    </source>
</evidence>
<dbReference type="InterPro" id="IPR041854">
    <property type="entry name" value="BFD-like_2Fe2S-bd_dom_sf"/>
</dbReference>
<reference evidence="3 4" key="1">
    <citation type="submission" date="2019-04" db="EMBL/GenBank/DDBJ databases">
        <title>Isachenkonia alkalipeptolytica gen. nov. sp. nov. a new anaerobic, alkiliphilic organothrophic bacterium capable to reduce synthesized ferrihydrite isolated from a soda lake.</title>
        <authorList>
            <person name="Toshchakov S.V."/>
            <person name="Zavarzina D.G."/>
            <person name="Zhilina T.N."/>
            <person name="Kostrikina N.A."/>
            <person name="Kublanov I.V."/>
        </authorList>
    </citation>
    <scope>NUCLEOTIDE SEQUENCE [LARGE SCALE GENOMIC DNA]</scope>
    <source>
        <strain evidence="3 4">Z-1701</strain>
    </source>
</reference>
<comment type="caution">
    <text evidence="3">The sequence shown here is derived from an EMBL/GenBank/DDBJ whole genome shotgun (WGS) entry which is preliminary data.</text>
</comment>
<evidence type="ECO:0000313" key="3">
    <source>
        <dbReference type="EMBL" id="NBG88742.1"/>
    </source>
</evidence>
<organism evidence="3 4">
    <name type="scientific">Isachenkonia alkalipeptolytica</name>
    <dbReference type="NCBI Taxonomy" id="2565777"/>
    <lineage>
        <taxon>Bacteria</taxon>
        <taxon>Bacillati</taxon>
        <taxon>Bacillota</taxon>
        <taxon>Clostridia</taxon>
        <taxon>Eubacteriales</taxon>
        <taxon>Clostridiaceae</taxon>
        <taxon>Isachenkonia</taxon>
    </lineage>
</organism>
<dbReference type="PANTHER" id="PTHR42949:SF3">
    <property type="entry name" value="ANAEROBIC GLYCEROL-3-PHOSPHATE DEHYDROGENASE SUBUNIT B"/>
    <property type="match status" value="1"/>
</dbReference>
<evidence type="ECO:0000256" key="1">
    <source>
        <dbReference type="ARBA" id="ARBA00023002"/>
    </source>
</evidence>
<keyword evidence="4" id="KW-1185">Reference proteome</keyword>
<dbReference type="EMBL" id="SUMG01000011">
    <property type="protein sequence ID" value="NBG88742.1"/>
    <property type="molecule type" value="Genomic_DNA"/>
</dbReference>
<dbReference type="Gene3D" id="1.10.10.1100">
    <property type="entry name" value="BFD-like [2Fe-2S]-binding domain"/>
    <property type="match status" value="1"/>
</dbReference>
<proteinExistence type="predicted"/>
<sequence length="98" mass="11067">MTNQDVILCRCEDITVQDIHDAIAKGYYTFEEIKRITRVGMGPCQGRTCLMLILRELSVVTNQPIENLLPDTYRPPTKSVSFNLFVKNKIEGGGEDGF</sequence>
<dbReference type="Pfam" id="PF17806">
    <property type="entry name" value="SO_alpha_A3"/>
    <property type="match status" value="1"/>
</dbReference>
<accession>A0AA43XL59</accession>
<protein>
    <submittedName>
        <fullName evidence="3">(2Fe-2S)-binding protein</fullName>
    </submittedName>
</protein>
<dbReference type="InterPro" id="IPR051691">
    <property type="entry name" value="Metab_Enz_Cyan_OpOx_G3PDH"/>
</dbReference>
<evidence type="ECO:0000259" key="2">
    <source>
        <dbReference type="Pfam" id="PF17806"/>
    </source>
</evidence>